<protein>
    <submittedName>
        <fullName evidence="3">Uncharacterized protein</fullName>
    </submittedName>
</protein>
<name>A0A914Q4F6_9BILA</name>
<reference evidence="3" key="1">
    <citation type="submission" date="2022-11" db="UniProtKB">
        <authorList>
            <consortium name="WormBaseParasite"/>
        </authorList>
    </citation>
    <scope>IDENTIFICATION</scope>
</reference>
<evidence type="ECO:0000313" key="3">
    <source>
        <dbReference type="WBParaSite" id="PDA_v2.g26146.t1"/>
    </source>
</evidence>
<dbReference type="WBParaSite" id="PDA_v2.g26146.t1">
    <property type="protein sequence ID" value="PDA_v2.g26146.t1"/>
    <property type="gene ID" value="PDA_v2.g26146"/>
</dbReference>
<dbReference type="Proteomes" id="UP000887578">
    <property type="component" value="Unplaced"/>
</dbReference>
<dbReference type="AlphaFoldDB" id="A0A914Q4F6"/>
<feature type="compositionally biased region" description="Acidic residues" evidence="1">
    <location>
        <begin position="44"/>
        <end position="59"/>
    </location>
</feature>
<organism evidence="2 3">
    <name type="scientific">Panagrolaimus davidi</name>
    <dbReference type="NCBI Taxonomy" id="227884"/>
    <lineage>
        <taxon>Eukaryota</taxon>
        <taxon>Metazoa</taxon>
        <taxon>Ecdysozoa</taxon>
        <taxon>Nematoda</taxon>
        <taxon>Chromadorea</taxon>
        <taxon>Rhabditida</taxon>
        <taxon>Tylenchina</taxon>
        <taxon>Panagrolaimomorpha</taxon>
        <taxon>Panagrolaimoidea</taxon>
        <taxon>Panagrolaimidae</taxon>
        <taxon>Panagrolaimus</taxon>
    </lineage>
</organism>
<sequence length="116" mass="13549">MFCRKCHCMHDTRRCPIDSDSDSDNDVLDEKTSKVLLKNRICDEDSDNSESESNEETDNDPSKYICCKERDEDNHLPNKKCKKNNDCPGYFSTEHHAIFCSKRLEGNQFFSVIFKK</sequence>
<evidence type="ECO:0000256" key="1">
    <source>
        <dbReference type="SAM" id="MobiDB-lite"/>
    </source>
</evidence>
<accession>A0A914Q4F6</accession>
<feature type="region of interest" description="Disordered" evidence="1">
    <location>
        <begin position="42"/>
        <end position="64"/>
    </location>
</feature>
<keyword evidence="2" id="KW-1185">Reference proteome</keyword>
<evidence type="ECO:0000313" key="2">
    <source>
        <dbReference type="Proteomes" id="UP000887578"/>
    </source>
</evidence>
<proteinExistence type="predicted"/>